<evidence type="ECO:0000313" key="2">
    <source>
        <dbReference type="Proteomes" id="UP000240962"/>
    </source>
</evidence>
<protein>
    <submittedName>
        <fullName evidence="1">Uncharacterized protein</fullName>
    </submittedName>
</protein>
<evidence type="ECO:0000313" key="1">
    <source>
        <dbReference type="EMBL" id="AUG85301.1"/>
    </source>
</evidence>
<gene>
    <name evidence="1" type="ORF">THALASSA_106</name>
</gene>
<name>A0A2H5BH26_9CAUD</name>
<accession>A0A2H5BH26</accession>
<organism evidence="1 2">
    <name type="scientific">Vibrio phage Thalassa</name>
    <dbReference type="NCBI Taxonomy" id="2570301"/>
    <lineage>
        <taxon>Viruses</taxon>
        <taxon>Duplodnaviria</taxon>
        <taxon>Heunggongvirae</taxon>
        <taxon>Uroviricota</taxon>
        <taxon>Caudoviricetes</taxon>
        <taxon>Demerecviridae</taxon>
        <taxon>Ermolyevavirinae</taxon>
        <taxon>Thalassavirus</taxon>
        <taxon>Thalassavirus thalassa</taxon>
    </lineage>
</organism>
<reference evidence="2" key="1">
    <citation type="submission" date="2017-12" db="EMBL/GenBank/DDBJ databases">
        <authorList>
            <person name="Page C.L."/>
            <person name="McFadden E.F."/>
            <person name="Syed A.X."/>
            <person name="Lafty E.M."/>
            <person name="Hyatt D.A."/>
            <person name="Farronato D.M."/>
            <person name="Dong S.Z."/>
            <person name="Apostolopoulos E.L."/>
            <person name="Broussard G.W."/>
        </authorList>
    </citation>
    <scope>NUCLEOTIDE SEQUENCE [LARGE SCALE GENOMIC DNA]</scope>
</reference>
<proteinExistence type="predicted"/>
<sequence>MIKVIVGGEVLVFEELQDAFDNVPFWSEATMIDTDDKIVYCYDADGSLLHQENL</sequence>
<dbReference type="Proteomes" id="UP000240962">
    <property type="component" value="Segment"/>
</dbReference>
<keyword evidence="2" id="KW-1185">Reference proteome</keyword>
<dbReference type="EMBL" id="MG649967">
    <property type="protein sequence ID" value="AUG85301.1"/>
    <property type="molecule type" value="Genomic_DNA"/>
</dbReference>